<feature type="domain" description="Integrase catalytic" evidence="1">
    <location>
        <begin position="1"/>
        <end position="147"/>
    </location>
</feature>
<dbReference type="PANTHER" id="PTHR47331:SF1">
    <property type="entry name" value="GAG-LIKE PROTEIN"/>
    <property type="match status" value="1"/>
</dbReference>
<dbReference type="InterPro" id="IPR040676">
    <property type="entry name" value="DUF5641"/>
</dbReference>
<dbReference type="Gene3D" id="3.30.420.10">
    <property type="entry name" value="Ribonuclease H-like superfamily/Ribonuclease H"/>
    <property type="match status" value="1"/>
</dbReference>
<dbReference type="InterPro" id="IPR012337">
    <property type="entry name" value="RNaseH-like_sf"/>
</dbReference>
<dbReference type="Pfam" id="PF18701">
    <property type="entry name" value="DUF5641"/>
    <property type="match status" value="1"/>
</dbReference>
<accession>A0ABD2WML5</accession>
<sequence>MELVGDLSTESLMGALVRFSGRRGTPAEIWSDNATNFHRADRELRRAVQEANLSWGYFATKLAEEGTKWKFIPPGAPHFGGLWEAGVKSFKAHLKRTLGPRRLTYEEMTTLLVSIEAVLNSRPIGPVTDDPDDLNALTPGHLLIGTAPLSLPERRTTPPNLDSTHHWKLVQALRGLFWSKWSKEYLNTLQQRYKWQRPRENVKIGDLVVILDPTLMTSSGRWPLGRVVNVYPGQDGLIRVADVKTARGVYKRPIIKLATLPVTEARPPTPDASLAPRCRRAAITD</sequence>
<organism evidence="2 3">
    <name type="scientific">Trichogramma kaykai</name>
    <dbReference type="NCBI Taxonomy" id="54128"/>
    <lineage>
        <taxon>Eukaryota</taxon>
        <taxon>Metazoa</taxon>
        <taxon>Ecdysozoa</taxon>
        <taxon>Arthropoda</taxon>
        <taxon>Hexapoda</taxon>
        <taxon>Insecta</taxon>
        <taxon>Pterygota</taxon>
        <taxon>Neoptera</taxon>
        <taxon>Endopterygota</taxon>
        <taxon>Hymenoptera</taxon>
        <taxon>Apocrita</taxon>
        <taxon>Proctotrupomorpha</taxon>
        <taxon>Chalcidoidea</taxon>
        <taxon>Trichogrammatidae</taxon>
        <taxon>Trichogramma</taxon>
    </lineage>
</organism>
<keyword evidence="3" id="KW-1185">Reference proteome</keyword>
<dbReference type="InterPro" id="IPR036397">
    <property type="entry name" value="RNaseH_sf"/>
</dbReference>
<dbReference type="PANTHER" id="PTHR47331">
    <property type="entry name" value="PHD-TYPE DOMAIN-CONTAINING PROTEIN"/>
    <property type="match status" value="1"/>
</dbReference>
<evidence type="ECO:0000313" key="2">
    <source>
        <dbReference type="EMBL" id="KAL3394020.1"/>
    </source>
</evidence>
<dbReference type="Proteomes" id="UP001627154">
    <property type="component" value="Unassembled WGS sequence"/>
</dbReference>
<comment type="caution">
    <text evidence="2">The sequence shown here is derived from an EMBL/GenBank/DDBJ whole genome shotgun (WGS) entry which is preliminary data.</text>
</comment>
<dbReference type="EMBL" id="JBJJXI010000094">
    <property type="protein sequence ID" value="KAL3394020.1"/>
    <property type="molecule type" value="Genomic_DNA"/>
</dbReference>
<gene>
    <name evidence="2" type="ORF">TKK_011690</name>
</gene>
<evidence type="ECO:0000259" key="1">
    <source>
        <dbReference type="PROSITE" id="PS50994"/>
    </source>
</evidence>
<protein>
    <recommendedName>
        <fullName evidence="1">Integrase catalytic domain-containing protein</fullName>
    </recommendedName>
</protein>
<dbReference type="AlphaFoldDB" id="A0ABD2WML5"/>
<dbReference type="SUPFAM" id="SSF53098">
    <property type="entry name" value="Ribonuclease H-like"/>
    <property type="match status" value="1"/>
</dbReference>
<evidence type="ECO:0000313" key="3">
    <source>
        <dbReference type="Proteomes" id="UP001627154"/>
    </source>
</evidence>
<dbReference type="InterPro" id="IPR001584">
    <property type="entry name" value="Integrase_cat-core"/>
</dbReference>
<reference evidence="2 3" key="1">
    <citation type="journal article" date="2024" name="bioRxiv">
        <title>A reference genome for Trichogramma kaykai: A tiny desert-dwelling parasitoid wasp with competing sex-ratio distorters.</title>
        <authorList>
            <person name="Culotta J."/>
            <person name="Lindsey A.R."/>
        </authorList>
    </citation>
    <scope>NUCLEOTIDE SEQUENCE [LARGE SCALE GENOMIC DNA]</scope>
    <source>
        <strain evidence="2 3">KSX58</strain>
    </source>
</reference>
<name>A0ABD2WML5_9HYME</name>
<proteinExistence type="predicted"/>
<dbReference type="PROSITE" id="PS50994">
    <property type="entry name" value="INTEGRASE"/>
    <property type="match status" value="1"/>
</dbReference>